<proteinExistence type="predicted"/>
<dbReference type="EMBL" id="CAJVPT010014165">
    <property type="protein sequence ID" value="CAG8602147.1"/>
    <property type="molecule type" value="Genomic_DNA"/>
</dbReference>
<accession>A0ACA9MQH9</accession>
<protein>
    <submittedName>
        <fullName evidence="1">10929_t:CDS:1</fullName>
    </submittedName>
</protein>
<keyword evidence="2" id="KW-1185">Reference proteome</keyword>
<comment type="caution">
    <text evidence="1">The sequence shown here is derived from an EMBL/GenBank/DDBJ whole genome shotgun (WGS) entry which is preliminary data.</text>
</comment>
<sequence length="543" mass="60522">MSREHHDDSQPENNEPSRISNSGTDQALDPRRTSISSVKSGDSGAGLRSPEGQPSSTTARVSLPNAPNPHARSRPSSSNGSARGNSPPPRLTRRKSSFIVSGESSEDPDEDTDDSKKRIRKKKHRSHRSRKHSITPSGSMVDNEGASHRSSHRDEENNDQDDIEFSGSDHEFTLKDRQETINTTHPFGLPLWKPALYKKSRSVIRDANSAIHSMPSPELYLYPGNILWAIIFGWWLALVSYILSIFLLLTPSGGWQYSRVLRELSYYIFWPFGRYVERMDEDWEEEDEERGDIYAGDSEFQIDEDHPLLGRRTSYGDFLRMKRNNQSLLIFFTLSVLSVIPISYFIGMAVASISAQSSIGLGAVINATFGSIVEIILYALALMEGRGKLTEGSIIGSLMAGVLLMPGLSMISGGMKRKEQKFNAKSAGVTSTMLIMAIIGAFTPTLFYETYAPSYLIGLWFTLRTHASLVWQTPHPHSEHELNRNHSNFTPKNILQQLLPNSQNALHATSTNSADQHPVTPIITIPTAVNDNLTNDEQNLHIT</sequence>
<organism evidence="1 2">
    <name type="scientific">Acaulospora colombiana</name>
    <dbReference type="NCBI Taxonomy" id="27376"/>
    <lineage>
        <taxon>Eukaryota</taxon>
        <taxon>Fungi</taxon>
        <taxon>Fungi incertae sedis</taxon>
        <taxon>Mucoromycota</taxon>
        <taxon>Glomeromycotina</taxon>
        <taxon>Glomeromycetes</taxon>
        <taxon>Diversisporales</taxon>
        <taxon>Acaulosporaceae</taxon>
        <taxon>Acaulospora</taxon>
    </lineage>
</organism>
<gene>
    <name evidence="1" type="ORF">ACOLOM_LOCUS6716</name>
</gene>
<dbReference type="Proteomes" id="UP000789525">
    <property type="component" value="Unassembled WGS sequence"/>
</dbReference>
<evidence type="ECO:0000313" key="2">
    <source>
        <dbReference type="Proteomes" id="UP000789525"/>
    </source>
</evidence>
<reference evidence="1" key="1">
    <citation type="submission" date="2021-06" db="EMBL/GenBank/DDBJ databases">
        <authorList>
            <person name="Kallberg Y."/>
            <person name="Tangrot J."/>
            <person name="Rosling A."/>
        </authorList>
    </citation>
    <scope>NUCLEOTIDE SEQUENCE</scope>
    <source>
        <strain evidence="1">CL356</strain>
    </source>
</reference>
<feature type="non-terminal residue" evidence="1">
    <location>
        <position position="543"/>
    </location>
</feature>
<evidence type="ECO:0000313" key="1">
    <source>
        <dbReference type="EMBL" id="CAG8602147.1"/>
    </source>
</evidence>
<name>A0ACA9MQH9_9GLOM</name>